<dbReference type="CDD" id="cd03805">
    <property type="entry name" value="GT4_ALG2-like"/>
    <property type="match status" value="1"/>
</dbReference>
<dbReference type="EMBL" id="JBAWTH010000169">
    <property type="protein sequence ID" value="KAL2273954.1"/>
    <property type="molecule type" value="Genomic_DNA"/>
</dbReference>
<dbReference type="SUPFAM" id="SSF53756">
    <property type="entry name" value="UDP-Glycosyltransferase/glycogen phosphorylase"/>
    <property type="match status" value="1"/>
</dbReference>
<evidence type="ECO:0000259" key="13">
    <source>
        <dbReference type="Pfam" id="PF00534"/>
    </source>
</evidence>
<dbReference type="Gene3D" id="3.40.50.2000">
    <property type="entry name" value="Glycogen Phosphorylase B"/>
    <property type="match status" value="2"/>
</dbReference>
<evidence type="ECO:0000256" key="5">
    <source>
        <dbReference type="ARBA" id="ARBA00022679"/>
    </source>
</evidence>
<keyword evidence="7 12" id="KW-0256">Endoplasmic reticulum</keyword>
<evidence type="ECO:0000256" key="1">
    <source>
        <dbReference type="ARBA" id="ARBA00003142"/>
    </source>
</evidence>
<evidence type="ECO:0000256" key="2">
    <source>
        <dbReference type="ARBA" id="ARBA00004586"/>
    </source>
</evidence>
<dbReference type="Pfam" id="PF13439">
    <property type="entry name" value="Glyco_transf_4"/>
    <property type="match status" value="1"/>
</dbReference>
<accession>A0ABR4DUD7</accession>
<comment type="function">
    <text evidence="1 12">Mannosylates Man(2)GlcNAc(2)-dolichol diphosphate and Man(1)GlcNAc(2)-dolichol diphosphate to form Man(3)GlcNAc(2)-dolichol diphosphate.</text>
</comment>
<evidence type="ECO:0000256" key="4">
    <source>
        <dbReference type="ARBA" id="ARBA00022676"/>
    </source>
</evidence>
<dbReference type="PANTHER" id="PTHR45918:SF1">
    <property type="entry name" value="ALPHA-1,3_1,6-MANNOSYLTRANSFERASE ALG2"/>
    <property type="match status" value="1"/>
</dbReference>
<evidence type="ECO:0000256" key="9">
    <source>
        <dbReference type="ARBA" id="ARBA00023136"/>
    </source>
</evidence>
<evidence type="ECO:0000313" key="16">
    <source>
        <dbReference type="Proteomes" id="UP001600888"/>
    </source>
</evidence>
<proteinExistence type="inferred from homology"/>
<evidence type="ECO:0000259" key="14">
    <source>
        <dbReference type="Pfam" id="PF13439"/>
    </source>
</evidence>
<keyword evidence="6 12" id="KW-0812">Transmembrane</keyword>
<keyword evidence="9 12" id="KW-0472">Membrane</keyword>
<dbReference type="InterPro" id="IPR028098">
    <property type="entry name" value="Glyco_trans_4-like_N"/>
</dbReference>
<feature type="domain" description="Glycosyltransferase subfamily 4-like N-terminal" evidence="14">
    <location>
        <begin position="23"/>
        <end position="208"/>
    </location>
</feature>
<comment type="catalytic activity">
    <reaction evidence="10 12">
        <text>a beta-D-Man-(1-&gt;4)-beta-D-GlcNAc-(1-&gt;4)-alpha-D-GlcNAc-diphospho-di-trans,poly-cis-dolichol + GDP-alpha-D-mannose = an alpha-D-Man-(1-&gt;3)-beta-D-Man-(1-&gt;4)-beta-D-GlcNAc-(1-&gt;4)-alpha-D-GlcNAc-diphospho-di-trans,poly-cis-dolichol + GDP + H(+)</text>
        <dbReference type="Rhea" id="RHEA:29515"/>
        <dbReference type="Rhea" id="RHEA-COMP:19511"/>
        <dbReference type="Rhea" id="RHEA-COMP:19513"/>
        <dbReference type="ChEBI" id="CHEBI:15378"/>
        <dbReference type="ChEBI" id="CHEBI:57527"/>
        <dbReference type="ChEBI" id="CHEBI:58189"/>
        <dbReference type="ChEBI" id="CHEBI:58472"/>
        <dbReference type="ChEBI" id="CHEBI:132510"/>
        <dbReference type="EC" id="2.4.1.132"/>
    </reaction>
    <physiologicalReaction direction="left-to-right" evidence="10 12">
        <dbReference type="Rhea" id="RHEA:29516"/>
    </physiologicalReaction>
</comment>
<dbReference type="InterPro" id="IPR027054">
    <property type="entry name" value="ALG2"/>
</dbReference>
<keyword evidence="16" id="KW-1185">Reference proteome</keyword>
<dbReference type="EC" id="2.4.1.132" evidence="12"/>
<evidence type="ECO:0000313" key="15">
    <source>
        <dbReference type="EMBL" id="KAL2273954.1"/>
    </source>
</evidence>
<comment type="subcellular location">
    <subcellularLocation>
        <location evidence="2 12">Endoplasmic reticulum membrane</location>
    </subcellularLocation>
</comment>
<keyword evidence="4 12" id="KW-0328">Glycosyltransferase</keyword>
<sequence length="521" mass="57609">MAETTATGKKKKTIVFFHPDLGIGGAERLVVDAAVGLQNRGHKVVIFTSHCDPKHCFDEARDGTLEVRVRGNTIFPPSILARLSIFCAIARQLHLLLQIRLNGELASLRPDAFFVDQLSAGLPLLQFFQPKAPILFYCHFPDLHLVQGRDRWLKKLYRLPFDTLERCSMSFADAIAVNSKFTRGVVSRTWPSLARGRDLKVVYPCIDIRPVKSVGGGKEGGLVWEHGGIILSINRYERKKDIALAIRAYAGLPRDKRNGVKLVIAGGYDSRVSENVSYHRELVDLAKSLKLAEATVHSAQTALAVPPEIDVIFLLSVTNTLKQQLLRSAKLLVYTPSNEHFGIVPLEAMLAGAPVLAANTGGPTETVVEGETGWLRDPADATAWTEVMDKVLNEMSPEQLAEMGRKGDERVRSQFVDTQMAERLDRILTSVENPRREGSLVALLGFLGSGALVFFVLAALVVLANVIRFLSYSPSIMQEFPRTRCTRYDNVISLSQWAPLSGSRRFPTKSSVPLSLIAQWS</sequence>
<comment type="caution">
    <text evidence="15">The sequence shown here is derived from an EMBL/GenBank/DDBJ whole genome shotgun (WGS) entry which is preliminary data.</text>
</comment>
<feature type="transmembrane region" description="Helical" evidence="12">
    <location>
        <begin position="440"/>
        <end position="467"/>
    </location>
</feature>
<evidence type="ECO:0000256" key="11">
    <source>
        <dbReference type="ARBA" id="ARBA00045104"/>
    </source>
</evidence>
<evidence type="ECO:0000256" key="8">
    <source>
        <dbReference type="ARBA" id="ARBA00022989"/>
    </source>
</evidence>
<gene>
    <name evidence="15" type="ORF">FJTKL_03750</name>
</gene>
<dbReference type="Pfam" id="PF00534">
    <property type="entry name" value="Glycos_transf_1"/>
    <property type="match status" value="1"/>
</dbReference>
<evidence type="ECO:0000256" key="12">
    <source>
        <dbReference type="RuleBase" id="RU367136"/>
    </source>
</evidence>
<organism evidence="15 16">
    <name type="scientific">Diaporthe vaccinii</name>
    <dbReference type="NCBI Taxonomy" id="105482"/>
    <lineage>
        <taxon>Eukaryota</taxon>
        <taxon>Fungi</taxon>
        <taxon>Dikarya</taxon>
        <taxon>Ascomycota</taxon>
        <taxon>Pezizomycotina</taxon>
        <taxon>Sordariomycetes</taxon>
        <taxon>Sordariomycetidae</taxon>
        <taxon>Diaporthales</taxon>
        <taxon>Diaporthaceae</taxon>
        <taxon>Diaporthe</taxon>
        <taxon>Diaporthe eres species complex</taxon>
    </lineage>
</organism>
<dbReference type="Proteomes" id="UP001600888">
    <property type="component" value="Unassembled WGS sequence"/>
</dbReference>
<name>A0ABR4DUD7_9PEZI</name>
<comment type="catalytic activity">
    <reaction evidence="11 12">
        <text>an alpha-D-Man-(1-&gt;3)-beta-D-Man-(1-&gt;4)-beta-D-GlcNAc-(1-&gt;4)-alpha-D-GlcNAc-diphospho-di-trans,poly-cis-dolichol + GDP-alpha-D-mannose = an alpha-D-Man-(1-&gt;3)-[alpha-D-Man-(1-&gt;6)]-beta-D-Man-(1-&gt;4)-beta-D-GlcNAc-(1-&gt;4)-alpha-D-GlcNAc-diphospho-di-trans,poly-cis-dolichol + GDP + H(+)</text>
        <dbReference type="Rhea" id="RHEA:29519"/>
        <dbReference type="Rhea" id="RHEA-COMP:19513"/>
        <dbReference type="Rhea" id="RHEA-COMP:19515"/>
        <dbReference type="ChEBI" id="CHEBI:15378"/>
        <dbReference type="ChEBI" id="CHEBI:57527"/>
        <dbReference type="ChEBI" id="CHEBI:58189"/>
        <dbReference type="ChEBI" id="CHEBI:132510"/>
        <dbReference type="ChEBI" id="CHEBI:132511"/>
        <dbReference type="EC" id="2.4.1.257"/>
    </reaction>
    <physiologicalReaction direction="left-to-right" evidence="11 12">
        <dbReference type="Rhea" id="RHEA:29520"/>
    </physiologicalReaction>
</comment>
<protein>
    <recommendedName>
        <fullName evidence="12">Alpha-1,3/1,6-mannosyltransferase ALG2</fullName>
        <ecNumber evidence="12">2.4.1.132</ecNumber>
        <ecNumber evidence="12">2.4.1.257</ecNumber>
    </recommendedName>
    <alternativeName>
        <fullName evidence="12">GDP-Man:Man(1)GlcNAc(2)-PP-Dol alpha-1,3-mannosyltransferase</fullName>
    </alternativeName>
</protein>
<dbReference type="EC" id="2.4.1.257" evidence="12"/>
<comment type="pathway">
    <text evidence="3 12">Protein modification; protein glycosylation.</text>
</comment>
<evidence type="ECO:0000256" key="3">
    <source>
        <dbReference type="ARBA" id="ARBA00004922"/>
    </source>
</evidence>
<evidence type="ECO:0000256" key="7">
    <source>
        <dbReference type="ARBA" id="ARBA00022824"/>
    </source>
</evidence>
<evidence type="ECO:0000256" key="10">
    <source>
        <dbReference type="ARBA" id="ARBA00045103"/>
    </source>
</evidence>
<keyword evidence="5 12" id="KW-0808">Transferase</keyword>
<feature type="domain" description="Glycosyl transferase family 1" evidence="13">
    <location>
        <begin position="229"/>
        <end position="406"/>
    </location>
</feature>
<dbReference type="PANTHER" id="PTHR45918">
    <property type="entry name" value="ALPHA-1,3/1,6-MANNOSYLTRANSFERASE ALG2"/>
    <property type="match status" value="1"/>
</dbReference>
<reference evidence="15 16" key="1">
    <citation type="submission" date="2024-03" db="EMBL/GenBank/DDBJ databases">
        <title>A high-quality draft genome sequence of Diaporthe vaccinii, a causative agent of upright dieback and viscid rot disease in cranberry plants.</title>
        <authorList>
            <person name="Sarrasin M."/>
            <person name="Lang B.F."/>
            <person name="Burger G."/>
        </authorList>
    </citation>
    <scope>NUCLEOTIDE SEQUENCE [LARGE SCALE GENOMIC DNA]</scope>
    <source>
        <strain evidence="15 16">IS7</strain>
    </source>
</reference>
<comment type="similarity">
    <text evidence="12">Belongs to the glycosyltransferase group 1 family.</text>
</comment>
<keyword evidence="8 12" id="KW-1133">Transmembrane helix</keyword>
<dbReference type="InterPro" id="IPR001296">
    <property type="entry name" value="Glyco_trans_1"/>
</dbReference>
<evidence type="ECO:0000256" key="6">
    <source>
        <dbReference type="ARBA" id="ARBA00022692"/>
    </source>
</evidence>